<organism evidence="1 2">
    <name type="scientific">Parelaphostrongylus tenuis</name>
    <name type="common">Meningeal worm</name>
    <dbReference type="NCBI Taxonomy" id="148309"/>
    <lineage>
        <taxon>Eukaryota</taxon>
        <taxon>Metazoa</taxon>
        <taxon>Ecdysozoa</taxon>
        <taxon>Nematoda</taxon>
        <taxon>Chromadorea</taxon>
        <taxon>Rhabditida</taxon>
        <taxon>Rhabditina</taxon>
        <taxon>Rhabditomorpha</taxon>
        <taxon>Strongyloidea</taxon>
        <taxon>Metastrongylidae</taxon>
        <taxon>Parelaphostrongylus</taxon>
    </lineage>
</organism>
<evidence type="ECO:0000313" key="1">
    <source>
        <dbReference type="EMBL" id="KAJ1350578.1"/>
    </source>
</evidence>
<keyword evidence="2" id="KW-1185">Reference proteome</keyword>
<evidence type="ECO:0000313" key="2">
    <source>
        <dbReference type="Proteomes" id="UP001196413"/>
    </source>
</evidence>
<reference evidence="1" key="1">
    <citation type="submission" date="2021-06" db="EMBL/GenBank/DDBJ databases">
        <title>Parelaphostrongylus tenuis whole genome reference sequence.</title>
        <authorList>
            <person name="Garwood T.J."/>
            <person name="Larsen P.A."/>
            <person name="Fountain-Jones N.M."/>
            <person name="Garbe J.R."/>
            <person name="Macchietto M.G."/>
            <person name="Kania S.A."/>
            <person name="Gerhold R.W."/>
            <person name="Richards J.E."/>
            <person name="Wolf T.M."/>
        </authorList>
    </citation>
    <scope>NUCLEOTIDE SEQUENCE</scope>
    <source>
        <strain evidence="1">MNPRO001-30</strain>
        <tissue evidence="1">Meninges</tissue>
    </source>
</reference>
<dbReference type="EMBL" id="JAHQIW010000897">
    <property type="protein sequence ID" value="KAJ1350578.1"/>
    <property type="molecule type" value="Genomic_DNA"/>
</dbReference>
<gene>
    <name evidence="1" type="ORF">KIN20_006402</name>
</gene>
<sequence>MVLPELCYAAETWANTSTTSRLLRATHRAFERCLLKFTRRLQRLAGLHSSDLQGLFHLIGSVVYTYSAKHRWVGRIFGRTDGQTDEKSYRVDFTTMYVSPWTTIYTLDKSVRKRSKLALLATADVFSDHGIILAPAARIKLYYCHGRPQPNKGTDGLRAGIRTTSEFGLPK</sequence>
<dbReference type="AlphaFoldDB" id="A0AAD5QFY1"/>
<name>A0AAD5QFY1_PARTN</name>
<proteinExistence type="predicted"/>
<protein>
    <submittedName>
        <fullName evidence="1">Uncharacterized protein</fullName>
    </submittedName>
</protein>
<accession>A0AAD5QFY1</accession>
<comment type="caution">
    <text evidence="1">The sequence shown here is derived from an EMBL/GenBank/DDBJ whole genome shotgun (WGS) entry which is preliminary data.</text>
</comment>
<dbReference type="Proteomes" id="UP001196413">
    <property type="component" value="Unassembled WGS sequence"/>
</dbReference>